<proteinExistence type="predicted"/>
<organism evidence="1 2">
    <name type="scientific">Streptomyces fodineus</name>
    <dbReference type="NCBI Taxonomy" id="1904616"/>
    <lineage>
        <taxon>Bacteria</taxon>
        <taxon>Bacillati</taxon>
        <taxon>Actinomycetota</taxon>
        <taxon>Actinomycetes</taxon>
        <taxon>Kitasatosporales</taxon>
        <taxon>Streptomycetaceae</taxon>
        <taxon>Streptomyces</taxon>
    </lineage>
</organism>
<accession>A0A1D7Y6J3</accession>
<evidence type="ECO:0000313" key="2">
    <source>
        <dbReference type="Proteomes" id="UP000094960"/>
    </source>
</evidence>
<sequence>MFVADGDAQGFVERTFLLGGGGLDALCNISKTLSDLPDLLRVERGLLLPSGGGVRVELLLRGVLVPLGLVDPLGDDGGVGSGVEGCLVSGEAPLAVLDRLACLGLFGGLGLCGACCGTCVGERFDGGGEPVGGEGAGDPPVQGLAHDVFAQVDGARVGEVGIEGGFFLFELAAVVDAAADGGGLHFPPAQAAPDPAAQSVGARARLAGALLPPLVAGALCAHGAGGIEEIGADDRFVGGFVGVDPLLDGIVGHVGAVAEGDVVDVEKAFFLALFVPDLVAGVAGVEEDGAHGALLPCGLVAVRIAGGVVGGGTGDAFPGELGGDGAVAHAVHVQTEDPLHDGRSGGVGLELMDALAGGGLGGIGVGACVGDPVAVGWPPAEVAALELGLGAHRRAHPDLDAVALALAHAAEDGHDEVVGLVVGVDGSAHLRDPQGDAEVDEDGEGVAELVAVEGALGFSDHDGLEAAVGVAEGLEEFVGAGAALPGQGAAVADVEVLGDDLAAGGFDQGSGAGELPVSGGLRVLEVLGGAAAGERETDHVRSDPRGVGVERVAGVMWRSVVPRMGEKSQWGPPVLAVSGSGACLGGIGDQGVKEVQKGGSDGLGHFGWLVGERHADLLGVVRP</sequence>
<dbReference type="Proteomes" id="UP000094960">
    <property type="component" value="Chromosome"/>
</dbReference>
<protein>
    <submittedName>
        <fullName evidence="1">Uncharacterized protein</fullName>
    </submittedName>
</protein>
<dbReference type="EMBL" id="CP017248">
    <property type="protein sequence ID" value="AOR31090.1"/>
    <property type="molecule type" value="Genomic_DNA"/>
</dbReference>
<reference evidence="2" key="1">
    <citation type="submission" date="2016-09" db="EMBL/GenBank/DDBJ databases">
        <title>Streptomyces puniciscabiei strain:TW1S1 Genome sequencing and assembly.</title>
        <authorList>
            <person name="Kim M.-K."/>
            <person name="Kim S.B."/>
        </authorList>
    </citation>
    <scope>NUCLEOTIDE SEQUENCE [LARGE SCALE GENOMIC DNA]</scope>
    <source>
        <strain evidence="2">TW1S1</strain>
    </source>
</reference>
<gene>
    <name evidence="1" type="ORF">BFF78_08575</name>
</gene>
<dbReference type="AlphaFoldDB" id="A0A1D7Y6J3"/>
<keyword evidence="2" id="KW-1185">Reference proteome</keyword>
<name>A0A1D7Y6J3_9ACTN</name>
<evidence type="ECO:0000313" key="1">
    <source>
        <dbReference type="EMBL" id="AOR31090.1"/>
    </source>
</evidence>
<dbReference type="KEGG" id="spun:BFF78_08575"/>